<organism evidence="1 2">
    <name type="scientific">Enterobacter wuhouensis</name>
    <dbReference type="NCBI Taxonomy" id="2529381"/>
    <lineage>
        <taxon>Bacteria</taxon>
        <taxon>Pseudomonadati</taxon>
        <taxon>Pseudomonadota</taxon>
        <taxon>Gammaproteobacteria</taxon>
        <taxon>Enterobacterales</taxon>
        <taxon>Enterobacteriaceae</taxon>
        <taxon>Enterobacter</taxon>
    </lineage>
</organism>
<dbReference type="OrthoDB" id="6594378at2"/>
<comment type="caution">
    <text evidence="1">The sequence shown here is derived from an EMBL/GenBank/DDBJ whole genome shotgun (WGS) entry which is preliminary data.</text>
</comment>
<name>A0A4R0G802_9ENTR</name>
<dbReference type="Gene3D" id="3.40.50.11110">
    <property type="entry name" value="Sialyltransferase, C-terminal GT-B Rossman nucleotide-binding domain"/>
    <property type="match status" value="1"/>
</dbReference>
<sequence length="387" mass="44594">MSIKTLKIYIEPASLPLTQQLINYVQSIDDENVYSILILERLKINIDEIQNGRTVYAYKVNENLSQKLNSVARFILNRPGFKVEIHTNIFRAQDILLPLLKQILPFIPQDTLQLHLYDDGTGTLLQRAEMRRFDGKVLSKMMHERAEVLHHLLTSNKPLDAWEWNVVDNYVWHYFLDAKYYLLQSPRESQSGNRFFDKLQRATVPLNYDDAHPALLSTVKIWDRLLAIPEGLRAQLSETAKNNEAVLFLSTYYIDVQKREEHHRAMLKKIAELKSSGALPDEKHIIYKGHPVNGERNHALRSALGENITELPDNIPLEYLHAQGLLPKNIAGCFSSSFFSMKNKNVKFVIMNGHAGNDVNRMNIELIKLYGCFDTDNIIYLEDHAGL</sequence>
<dbReference type="InterPro" id="IPR021574">
    <property type="entry name" value="PM0188"/>
</dbReference>
<gene>
    <name evidence="1" type="ORF">E0L20_08255</name>
</gene>
<reference evidence="1 2" key="1">
    <citation type="submission" date="2019-02" db="EMBL/GenBank/DDBJ databases">
        <title>The draft genome of Enterobacter spp. strains.</title>
        <authorList>
            <person name="Wang C."/>
            <person name="Feng Y."/>
            <person name="Zong Z."/>
        </authorList>
    </citation>
    <scope>NUCLEOTIDE SEQUENCE [LARGE SCALE GENOMIC DNA]</scope>
    <source>
        <strain evidence="1 2">WCHEW120002</strain>
    </source>
</reference>
<dbReference type="AlphaFoldDB" id="A0A4R0G802"/>
<dbReference type="RefSeq" id="WP_131633541.1">
    <property type="nucleotide sequence ID" value="NZ_SJOO01000003.1"/>
</dbReference>
<evidence type="ECO:0000313" key="1">
    <source>
        <dbReference type="EMBL" id="TCB93000.1"/>
    </source>
</evidence>
<proteinExistence type="predicted"/>
<dbReference type="EMBL" id="SJOO01000003">
    <property type="protein sequence ID" value="TCB93000.1"/>
    <property type="molecule type" value="Genomic_DNA"/>
</dbReference>
<protein>
    <submittedName>
        <fullName evidence="1">Uncharacterized protein</fullName>
    </submittedName>
</protein>
<dbReference type="SUPFAM" id="SSF53756">
    <property type="entry name" value="UDP-Glycosyltransferase/glycogen phosphorylase"/>
    <property type="match status" value="1"/>
</dbReference>
<accession>A0A4R0G802</accession>
<evidence type="ECO:0000313" key="2">
    <source>
        <dbReference type="Proteomes" id="UP000291424"/>
    </source>
</evidence>
<dbReference type="InterPro" id="IPR043078">
    <property type="entry name" value="Sialyltransferase_N"/>
</dbReference>
<dbReference type="Gene3D" id="3.40.50.11120">
    <property type="entry name" value="Sialyltransferase, N-terminal GT-B Rossman nucleotide-binding domain"/>
    <property type="match status" value="1"/>
</dbReference>
<dbReference type="Proteomes" id="UP000291424">
    <property type="component" value="Unassembled WGS sequence"/>
</dbReference>
<dbReference type="Pfam" id="PF11477">
    <property type="entry name" value="PM0188"/>
    <property type="match status" value="1"/>
</dbReference>